<proteinExistence type="inferred from homology"/>
<dbReference type="AlphaFoldDB" id="A0A0A5HS70"/>
<evidence type="ECO:0000256" key="6">
    <source>
        <dbReference type="HAMAP-Rule" id="MF_01246"/>
    </source>
</evidence>
<dbReference type="PANTHER" id="PTHR31609:SF1">
    <property type="entry name" value="CARBOHYDRATE DEACETYLASE"/>
    <property type="match status" value="1"/>
</dbReference>
<dbReference type="EMBL" id="JRWP01000053">
    <property type="protein sequence ID" value="KGY07145.1"/>
    <property type="molecule type" value="Genomic_DNA"/>
</dbReference>
<name>A0A0A5HS70_PHOS4</name>
<dbReference type="RefSeq" id="WP_038192854.1">
    <property type="nucleotide sequence ID" value="NZ_JRWP01000053.1"/>
</dbReference>
<dbReference type="GO" id="GO:0016811">
    <property type="term" value="F:hydrolase activity, acting on carbon-nitrogen (but not peptide) bonds, in linear amides"/>
    <property type="evidence" value="ECO:0007669"/>
    <property type="project" value="UniProtKB-UniRule"/>
</dbReference>
<dbReference type="HAMAP" id="MF_01246">
    <property type="entry name" value="COD"/>
    <property type="match status" value="1"/>
</dbReference>
<dbReference type="InterPro" id="IPR006879">
    <property type="entry name" value="YdjC-like"/>
</dbReference>
<keyword evidence="3 6" id="KW-0378">Hydrolase</keyword>
<dbReference type="OrthoDB" id="9774177at2"/>
<dbReference type="Proteomes" id="UP000030451">
    <property type="component" value="Unassembled WGS sequence"/>
</dbReference>
<evidence type="ECO:0000256" key="5">
    <source>
        <dbReference type="ARBA" id="ARBA00023277"/>
    </source>
</evidence>
<dbReference type="NCBIfam" id="NF002559">
    <property type="entry name" value="PRK02134.1"/>
    <property type="match status" value="1"/>
</dbReference>
<accession>A0A0A5HS70</accession>
<comment type="caution">
    <text evidence="7">The sequence shown here is derived from an EMBL/GenBank/DDBJ whole genome shotgun (WGS) entry which is preliminary data.</text>
</comment>
<dbReference type="InterPro" id="IPR011330">
    <property type="entry name" value="Glyco_hydro/deAcase_b/a-brl"/>
</dbReference>
<dbReference type="Pfam" id="PF04794">
    <property type="entry name" value="YdjC"/>
    <property type="match status" value="1"/>
</dbReference>
<comment type="cofactor">
    <cofactor evidence="1 6">
        <name>Mg(2+)</name>
        <dbReference type="ChEBI" id="CHEBI:18420"/>
    </cofactor>
</comment>
<dbReference type="CDD" id="cd10803">
    <property type="entry name" value="YdjC_EF3048_like"/>
    <property type="match status" value="1"/>
</dbReference>
<dbReference type="InterPro" id="IPR022948">
    <property type="entry name" value="COD_ChbG_bac"/>
</dbReference>
<dbReference type="GO" id="GO:0000272">
    <property type="term" value="P:polysaccharide catabolic process"/>
    <property type="evidence" value="ECO:0007669"/>
    <property type="project" value="InterPro"/>
</dbReference>
<keyword evidence="4 6" id="KW-0460">Magnesium</keyword>
<evidence type="ECO:0000256" key="1">
    <source>
        <dbReference type="ARBA" id="ARBA00001946"/>
    </source>
</evidence>
<evidence type="ECO:0000256" key="4">
    <source>
        <dbReference type="ARBA" id="ARBA00022842"/>
    </source>
</evidence>
<comment type="function">
    <text evidence="6">Probably catalyzes the deacetylation of acetylated carbohydrates an important step in the degradation of oligosaccharides.</text>
</comment>
<evidence type="ECO:0000313" key="8">
    <source>
        <dbReference type="Proteomes" id="UP000030451"/>
    </source>
</evidence>
<comment type="similarity">
    <text evidence="6">Belongs to the YdjC deacetylase family.</text>
</comment>
<feature type="binding site" evidence="6">
    <location>
        <position position="59"/>
    </location>
    <ligand>
        <name>Mg(2+)</name>
        <dbReference type="ChEBI" id="CHEBI:18420"/>
    </ligand>
</feature>
<dbReference type="PANTHER" id="PTHR31609">
    <property type="entry name" value="YDJC DEACETYLASE FAMILY MEMBER"/>
    <property type="match status" value="1"/>
</dbReference>
<reference evidence="7 8" key="1">
    <citation type="submission" date="2014-10" db="EMBL/GenBank/DDBJ databases">
        <title>Genome sequencing of Vibrio sinaloensis T08.</title>
        <authorList>
            <person name="Chan K.-G."/>
            <person name="Mohamad N.I."/>
        </authorList>
    </citation>
    <scope>NUCLEOTIDE SEQUENCE [LARGE SCALE GENOMIC DNA]</scope>
    <source>
        <strain evidence="7 8">T08</strain>
    </source>
</reference>
<sequence>MKVIFNADDFGLTKGVNEGIVRSHLEGVVRSTTLLVGLPEEEHAVALAKKIPTLKVGIHLRFTLGAPLTRSTNLSDKNGTFYKYAEFWSHRGFSAQAIYDECIAQVEAFLATGLTVSHIDSHHHAHTHPEFLPVVTEVAAKYRVPLRGQSAPNLNYFFTDQFYDQGVDLMGLVNHLLELEKRYDLVEVMCHPAIVDQALAHSSGYSEQRKKELNVLTDDKLATLLERHSIEVTDYSALSIQRT</sequence>
<protein>
    <recommendedName>
        <fullName evidence="6">Carbohydrate deacetylase</fullName>
        <ecNumber evidence="6">3.5.1.-</ecNumber>
    </recommendedName>
</protein>
<dbReference type="EC" id="3.5.1.-" evidence="6"/>
<evidence type="ECO:0000313" key="7">
    <source>
        <dbReference type="EMBL" id="KGY07145.1"/>
    </source>
</evidence>
<organism evidence="7 8">
    <name type="scientific">Photobacterium sp. (strain ATCC 43367)</name>
    <dbReference type="NCBI Taxonomy" id="379097"/>
    <lineage>
        <taxon>Bacteria</taxon>
        <taxon>Pseudomonadati</taxon>
        <taxon>Pseudomonadota</taxon>
        <taxon>Gammaproteobacteria</taxon>
        <taxon>Vibrionales</taxon>
        <taxon>Vibrionaceae</taxon>
        <taxon>Vibrio</taxon>
        <taxon>Vibrio oreintalis group</taxon>
    </lineage>
</organism>
<dbReference type="SUPFAM" id="SSF88713">
    <property type="entry name" value="Glycoside hydrolase/deacetylase"/>
    <property type="match status" value="1"/>
</dbReference>
<dbReference type="STRING" id="379097.SE23_09805"/>
<keyword evidence="2 6" id="KW-0479">Metal-binding</keyword>
<evidence type="ECO:0000256" key="3">
    <source>
        <dbReference type="ARBA" id="ARBA00022801"/>
    </source>
</evidence>
<keyword evidence="5 6" id="KW-0119">Carbohydrate metabolism</keyword>
<comment type="subunit">
    <text evidence="6">Homodimer.</text>
</comment>
<feature type="binding site" evidence="6">
    <location>
        <position position="122"/>
    </location>
    <ligand>
        <name>Mg(2+)</name>
        <dbReference type="ChEBI" id="CHEBI:18420"/>
    </ligand>
</feature>
<evidence type="ECO:0000256" key="2">
    <source>
        <dbReference type="ARBA" id="ARBA00022723"/>
    </source>
</evidence>
<gene>
    <name evidence="7" type="ORF">NM06_18645</name>
</gene>
<dbReference type="GO" id="GO:0019213">
    <property type="term" value="F:deacetylase activity"/>
    <property type="evidence" value="ECO:0007669"/>
    <property type="project" value="TreeGrafter"/>
</dbReference>
<dbReference type="Gene3D" id="3.20.20.370">
    <property type="entry name" value="Glycoside hydrolase/deacetylase"/>
    <property type="match status" value="1"/>
</dbReference>
<dbReference type="GO" id="GO:0046872">
    <property type="term" value="F:metal ion binding"/>
    <property type="evidence" value="ECO:0007669"/>
    <property type="project" value="UniProtKB-KW"/>
</dbReference>